<dbReference type="InterPro" id="IPR039586">
    <property type="entry name" value="CFAP46"/>
</dbReference>
<evidence type="ECO:0000256" key="1">
    <source>
        <dbReference type="SAM" id="MobiDB-lite"/>
    </source>
</evidence>
<evidence type="ECO:0000313" key="2">
    <source>
        <dbReference type="EMBL" id="CEM44737.1"/>
    </source>
</evidence>
<name>A0A0G4HKB8_9ALVE</name>
<sequence>MASTECYVRRLLAAAKDDTNYHALDEAFNIINGNVDRAGWEFPPDVLLQLGEVSNALETRPNYELRALELLERLKLEDNQLRARALLLRCLYESKVTNQLNLKGDRRVDRIKFALGFLLEAIKLALQADKKERYGFLVYNASLVFWEVSRPLMRPGWRQHLVEPVQQVIAAVNQLPPKPIPEPIVANSSAARAELERQRKEAEDKAEAPPGKGVPCPVDVVWKIELLLQLAFCLEDAGKVPDGQKALDEAVTALKNNPNAGKTFPWLPQTVLSARCHFAKLNSGSMNAVRTDANASNATRATATVSGRVNDGVCPTAFIPVFEEPHRNLACLPCFDCPTSAALDNSIFSVLS</sequence>
<dbReference type="VEuPathDB" id="CryptoDB:Cvel_28574"/>
<protein>
    <submittedName>
        <fullName evidence="2">Uncharacterized protein</fullName>
    </submittedName>
</protein>
<gene>
    <name evidence="2" type="ORF">Cvel_28574</name>
</gene>
<accession>A0A0G4HKB8</accession>
<dbReference type="PANTHER" id="PTHR15977:SF15">
    <property type="entry name" value="CILIA- AND FLAGELLA-ASSOCIATED PROTEIN 46"/>
    <property type="match status" value="1"/>
</dbReference>
<dbReference type="Pfam" id="PF25439">
    <property type="entry name" value="TPR_CFAP46_N"/>
    <property type="match status" value="1"/>
</dbReference>
<feature type="compositionally biased region" description="Basic and acidic residues" evidence="1">
    <location>
        <begin position="193"/>
        <end position="207"/>
    </location>
</feature>
<organism evidence="2">
    <name type="scientific">Chromera velia CCMP2878</name>
    <dbReference type="NCBI Taxonomy" id="1169474"/>
    <lineage>
        <taxon>Eukaryota</taxon>
        <taxon>Sar</taxon>
        <taxon>Alveolata</taxon>
        <taxon>Colpodellida</taxon>
        <taxon>Chromeraceae</taxon>
        <taxon>Chromera</taxon>
    </lineage>
</organism>
<dbReference type="PANTHER" id="PTHR15977">
    <property type="entry name" value="CILIA- AND FLAGELLA-ASSOCIATED PROTEIN 46"/>
    <property type="match status" value="1"/>
</dbReference>
<dbReference type="AlphaFoldDB" id="A0A0G4HKB8"/>
<dbReference type="EMBL" id="CDMZ01003002">
    <property type="protein sequence ID" value="CEM44737.1"/>
    <property type="molecule type" value="Genomic_DNA"/>
</dbReference>
<feature type="region of interest" description="Disordered" evidence="1">
    <location>
        <begin position="191"/>
        <end position="211"/>
    </location>
</feature>
<dbReference type="GO" id="GO:0060294">
    <property type="term" value="P:cilium movement involved in cell motility"/>
    <property type="evidence" value="ECO:0007669"/>
    <property type="project" value="InterPro"/>
</dbReference>
<dbReference type="InterPro" id="IPR057466">
    <property type="entry name" value="CFAP46_TPR"/>
</dbReference>
<proteinExistence type="predicted"/>
<dbReference type="GO" id="GO:0035082">
    <property type="term" value="P:axoneme assembly"/>
    <property type="evidence" value="ECO:0007669"/>
    <property type="project" value="InterPro"/>
</dbReference>
<reference evidence="2" key="1">
    <citation type="submission" date="2014-11" db="EMBL/GenBank/DDBJ databases">
        <authorList>
            <person name="Otto D Thomas"/>
            <person name="Naeem Raeece"/>
        </authorList>
    </citation>
    <scope>NUCLEOTIDE SEQUENCE</scope>
</reference>